<name>A0A4P9ZX35_9FUNG</name>
<evidence type="ECO:0000256" key="4">
    <source>
        <dbReference type="ARBA" id="ARBA00022753"/>
    </source>
</evidence>
<dbReference type="Pfam" id="PF05743">
    <property type="entry name" value="UEV"/>
    <property type="match status" value="1"/>
</dbReference>
<evidence type="ECO:0000256" key="1">
    <source>
        <dbReference type="ARBA" id="ARBA00004177"/>
    </source>
</evidence>
<feature type="compositionally biased region" description="Low complexity" evidence="8">
    <location>
        <begin position="404"/>
        <end position="418"/>
    </location>
</feature>
<dbReference type="SUPFAM" id="SSF140111">
    <property type="entry name" value="Endosomal sorting complex assembly domain"/>
    <property type="match status" value="1"/>
</dbReference>
<feature type="region of interest" description="Disordered" evidence="8">
    <location>
        <begin position="148"/>
        <end position="172"/>
    </location>
</feature>
<evidence type="ECO:0000259" key="9">
    <source>
        <dbReference type="PROSITE" id="PS51312"/>
    </source>
</evidence>
<keyword evidence="12" id="KW-1185">Reference proteome</keyword>
<evidence type="ECO:0000256" key="8">
    <source>
        <dbReference type="SAM" id="MobiDB-lite"/>
    </source>
</evidence>
<dbReference type="Gene3D" id="3.10.110.10">
    <property type="entry name" value="Ubiquitin Conjugating Enzyme"/>
    <property type="match status" value="1"/>
</dbReference>
<dbReference type="CDD" id="cd11685">
    <property type="entry name" value="UEV_TSG101-like"/>
    <property type="match status" value="1"/>
</dbReference>
<dbReference type="Pfam" id="PF09454">
    <property type="entry name" value="Vps23_core"/>
    <property type="match status" value="1"/>
</dbReference>
<dbReference type="InterPro" id="IPR037202">
    <property type="entry name" value="ESCRT_assembly_dom"/>
</dbReference>
<feature type="region of interest" description="Disordered" evidence="8">
    <location>
        <begin position="393"/>
        <end position="490"/>
    </location>
</feature>
<feature type="compositionally biased region" description="Low complexity" evidence="8">
    <location>
        <begin position="282"/>
        <end position="353"/>
    </location>
</feature>
<feature type="domain" description="SB" evidence="9">
    <location>
        <begin position="617"/>
        <end position="684"/>
    </location>
</feature>
<organism evidence="11 12">
    <name type="scientific">Dimargaris cristalligena</name>
    <dbReference type="NCBI Taxonomy" id="215637"/>
    <lineage>
        <taxon>Eukaryota</taxon>
        <taxon>Fungi</taxon>
        <taxon>Fungi incertae sedis</taxon>
        <taxon>Zoopagomycota</taxon>
        <taxon>Kickxellomycotina</taxon>
        <taxon>Dimargaritomycetes</taxon>
        <taxon>Dimargaritales</taxon>
        <taxon>Dimargaritaceae</taxon>
        <taxon>Dimargaris</taxon>
    </lineage>
</organism>
<dbReference type="AlphaFoldDB" id="A0A4P9ZX35"/>
<feature type="compositionally biased region" description="Low complexity" evidence="8">
    <location>
        <begin position="471"/>
        <end position="480"/>
    </location>
</feature>
<dbReference type="InterPro" id="IPR016135">
    <property type="entry name" value="UBQ-conjugating_enzyme/RWD"/>
</dbReference>
<evidence type="ECO:0000256" key="7">
    <source>
        <dbReference type="PROSITE-ProRule" id="PRU00644"/>
    </source>
</evidence>
<dbReference type="PROSITE" id="PS51322">
    <property type="entry name" value="UEV"/>
    <property type="match status" value="1"/>
</dbReference>
<sequence>MENPALRSWLVTVTKGHIDPLATTQHIYDVLHHFPTLRPKYDFYALRQGSSSNGAREPTLSTFGTLPVTYHGQTYQFPVCLYYPVRYPQVPPVVDVVPTADMAVVPGKCVNAQGHVHHPYLSQWEAQPQQKNAVELLRALQIVFSHEPPVGMKHRPRPAQKPTSAAANASMAAGGGGGPLGMGLAGASLSSPDLLASTQSQAAFSSSTSTVAPTALLGQTQPQAHPHLRPASTQPGPPPHSMSMASLYPNTPPAATAHHQHHTSSPLGPARPPHSSQSFHLPSNNHTSPPSAASPHPFSYQHLPATSAAAAGGPPVSSPAWSAASHPTLHVTNPSLTNNNHSSNSSPQNAAPTIHPTSSSAAAPVGGDSRYPHYQQQSGADFAVSPPMHISPFAAMGTPPQPFTSSMSASASASTSVHPQPPVSSPPKLVTSPPQVPPNHPLPPLPSLNGGGAPPPLASATTHPAPPPAAPSSNDPTAATMAHAGSQSTDTMSLAALRHQLSLIDGDPVPPEKRLAGFQIAVYDKLTATLDRFNKDMKLRTAHLLAINQHLNHGEEIVEKEKRLLTTMKRKIDNNIAVLETKHEELKVQQTVISKMPHTTGSGLATPPAESLFRGREPAHEQLFHLVAEDNALEDTIYYLGKALSLGQVELPAYLKSVRALAHDQFLCRALIQTIRQRCNLPPT</sequence>
<reference evidence="12" key="1">
    <citation type="journal article" date="2018" name="Nat. Microbiol.">
        <title>Leveraging single-cell genomics to expand the fungal tree of life.</title>
        <authorList>
            <person name="Ahrendt S.R."/>
            <person name="Quandt C.A."/>
            <person name="Ciobanu D."/>
            <person name="Clum A."/>
            <person name="Salamov A."/>
            <person name="Andreopoulos B."/>
            <person name="Cheng J.F."/>
            <person name="Woyke T."/>
            <person name="Pelin A."/>
            <person name="Henrissat B."/>
            <person name="Reynolds N.K."/>
            <person name="Benny G.L."/>
            <person name="Smith M.E."/>
            <person name="James T.Y."/>
            <person name="Grigoriev I.V."/>
        </authorList>
    </citation>
    <scope>NUCLEOTIDE SEQUENCE [LARGE SCALE GENOMIC DNA]</scope>
    <source>
        <strain evidence="12">RSA 468</strain>
    </source>
</reference>
<dbReference type="GO" id="GO:0015031">
    <property type="term" value="P:protein transport"/>
    <property type="evidence" value="ECO:0007669"/>
    <property type="project" value="UniProtKB-UniRule"/>
</dbReference>
<evidence type="ECO:0000256" key="6">
    <source>
        <dbReference type="ARBA" id="ARBA00023054"/>
    </source>
</evidence>
<dbReference type="GO" id="GO:0000813">
    <property type="term" value="C:ESCRT I complex"/>
    <property type="evidence" value="ECO:0007669"/>
    <property type="project" value="TreeGrafter"/>
</dbReference>
<dbReference type="Gene3D" id="6.10.140.820">
    <property type="match status" value="1"/>
</dbReference>
<evidence type="ECO:0000313" key="12">
    <source>
        <dbReference type="Proteomes" id="UP000268162"/>
    </source>
</evidence>
<dbReference type="PANTHER" id="PTHR23306">
    <property type="entry name" value="TUMOR SUSCEPTIBILITY GENE 101 PROTEIN-RELATED"/>
    <property type="match status" value="1"/>
</dbReference>
<evidence type="ECO:0000313" key="11">
    <source>
        <dbReference type="EMBL" id="RKP37561.1"/>
    </source>
</evidence>
<proteinExistence type="inferred from homology"/>
<feature type="compositionally biased region" description="Pro residues" evidence="8">
    <location>
        <begin position="434"/>
        <end position="446"/>
    </location>
</feature>
<dbReference type="EMBL" id="ML002478">
    <property type="protein sequence ID" value="RKP37561.1"/>
    <property type="molecule type" value="Genomic_DNA"/>
</dbReference>
<keyword evidence="5 7" id="KW-0653">Protein transport</keyword>
<evidence type="ECO:0000259" key="10">
    <source>
        <dbReference type="PROSITE" id="PS51322"/>
    </source>
</evidence>
<dbReference type="InterPro" id="IPR052070">
    <property type="entry name" value="ESCRT-I_UEV_domain"/>
</dbReference>
<keyword evidence="3 7" id="KW-0813">Transport</keyword>
<dbReference type="SUPFAM" id="SSF54495">
    <property type="entry name" value="UBC-like"/>
    <property type="match status" value="1"/>
</dbReference>
<evidence type="ECO:0000256" key="2">
    <source>
        <dbReference type="ARBA" id="ARBA00009594"/>
    </source>
</evidence>
<dbReference type="PROSITE" id="PS51312">
    <property type="entry name" value="SB"/>
    <property type="match status" value="1"/>
</dbReference>
<dbReference type="PANTHER" id="PTHR23306:SF3">
    <property type="entry name" value="TUMOR SUPPRESSOR PROTEIN 101"/>
    <property type="match status" value="1"/>
</dbReference>
<protein>
    <submittedName>
        <fullName evidence="11">UEV domain-containing protein</fullName>
    </submittedName>
</protein>
<dbReference type="GO" id="GO:0043130">
    <property type="term" value="F:ubiquitin binding"/>
    <property type="evidence" value="ECO:0007669"/>
    <property type="project" value="TreeGrafter"/>
</dbReference>
<evidence type="ECO:0000256" key="3">
    <source>
        <dbReference type="ARBA" id="ARBA00022448"/>
    </source>
</evidence>
<feature type="region of interest" description="Disordered" evidence="8">
    <location>
        <begin position="220"/>
        <end position="374"/>
    </location>
</feature>
<evidence type="ECO:0000256" key="5">
    <source>
        <dbReference type="ARBA" id="ARBA00022927"/>
    </source>
</evidence>
<dbReference type="GO" id="GO:0043162">
    <property type="term" value="P:ubiquitin-dependent protein catabolic process via the multivesicular body sorting pathway"/>
    <property type="evidence" value="ECO:0007669"/>
    <property type="project" value="UniProtKB-ARBA"/>
</dbReference>
<accession>A0A4P9ZX35</accession>
<comment type="subcellular location">
    <subcellularLocation>
        <location evidence="1">Endosome</location>
    </subcellularLocation>
</comment>
<feature type="domain" description="UEV" evidence="10">
    <location>
        <begin position="4"/>
        <end position="154"/>
    </location>
</feature>
<keyword evidence="6" id="KW-0175">Coiled coil</keyword>
<comment type="similarity">
    <text evidence="2">Belongs to the ubiquitin-conjugating enzyme family. UEV subfamily.</text>
</comment>
<keyword evidence="4" id="KW-0967">Endosome</keyword>
<dbReference type="InterPro" id="IPR017916">
    <property type="entry name" value="SB_dom"/>
</dbReference>
<dbReference type="GO" id="GO:0072666">
    <property type="term" value="P:establishment of protein localization to vacuole"/>
    <property type="evidence" value="ECO:0007669"/>
    <property type="project" value="UniProtKB-ARBA"/>
</dbReference>
<dbReference type="InterPro" id="IPR008883">
    <property type="entry name" value="UEV_N"/>
</dbReference>
<dbReference type="STRING" id="215637.A0A4P9ZX35"/>
<gene>
    <name evidence="11" type="ORF">BJ085DRAFT_39250</name>
</gene>
<dbReference type="Proteomes" id="UP000268162">
    <property type="component" value="Unassembled WGS sequence"/>
</dbReference>